<dbReference type="Pfam" id="PF01565">
    <property type="entry name" value="FAD_binding_4"/>
    <property type="match status" value="1"/>
</dbReference>
<keyword evidence="4" id="KW-0325">Glycoprotein</keyword>
<accession>A0A8H4ALB8</accession>
<dbReference type="PANTHER" id="PTHR32448">
    <property type="entry name" value="OS08G0158400 PROTEIN"/>
    <property type="match status" value="1"/>
</dbReference>
<dbReference type="InterPro" id="IPR006094">
    <property type="entry name" value="Oxid_FAD_bind_N"/>
</dbReference>
<evidence type="ECO:0000256" key="3">
    <source>
        <dbReference type="ARBA" id="ARBA00023002"/>
    </source>
</evidence>
<dbReference type="EMBL" id="WTPW01000455">
    <property type="protein sequence ID" value="KAF0509601.1"/>
    <property type="molecule type" value="Genomic_DNA"/>
</dbReference>
<evidence type="ECO:0000259" key="6">
    <source>
        <dbReference type="PROSITE" id="PS51387"/>
    </source>
</evidence>
<dbReference type="InterPro" id="IPR016166">
    <property type="entry name" value="FAD-bd_PCMH"/>
</dbReference>
<dbReference type="InterPro" id="IPR016169">
    <property type="entry name" value="FAD-bd_PCMH_sub2"/>
</dbReference>
<dbReference type="InterPro" id="IPR036318">
    <property type="entry name" value="FAD-bd_PCMH-like_sf"/>
</dbReference>
<dbReference type="AlphaFoldDB" id="A0A8H4ALB8"/>
<dbReference type="Gene3D" id="3.30.465.10">
    <property type="match status" value="1"/>
</dbReference>
<dbReference type="InterPro" id="IPR006093">
    <property type="entry name" value="Oxy_OxRdtase_FAD_BS"/>
</dbReference>
<dbReference type="InterPro" id="IPR012951">
    <property type="entry name" value="BBE"/>
</dbReference>
<dbReference type="PROSITE" id="PS51387">
    <property type="entry name" value="FAD_PCMH"/>
    <property type="match status" value="1"/>
</dbReference>
<comment type="similarity">
    <text evidence="1">Belongs to the oxygen-dependent FAD-linked oxidoreductase family.</text>
</comment>
<evidence type="ECO:0000256" key="1">
    <source>
        <dbReference type="ARBA" id="ARBA00005466"/>
    </source>
</evidence>
<protein>
    <submittedName>
        <fullName evidence="7">FAD-binding domain-containing protein</fullName>
    </submittedName>
</protein>
<feature type="chain" id="PRO_5034024467" evidence="5">
    <location>
        <begin position="18"/>
        <end position="491"/>
    </location>
</feature>
<feature type="domain" description="FAD-binding PCMH-type" evidence="6">
    <location>
        <begin position="64"/>
        <end position="236"/>
    </location>
</feature>
<organism evidence="7 8">
    <name type="scientific">Gigaspora margarita</name>
    <dbReference type="NCBI Taxonomy" id="4874"/>
    <lineage>
        <taxon>Eukaryota</taxon>
        <taxon>Fungi</taxon>
        <taxon>Fungi incertae sedis</taxon>
        <taxon>Mucoromycota</taxon>
        <taxon>Glomeromycotina</taxon>
        <taxon>Glomeromycetes</taxon>
        <taxon>Diversisporales</taxon>
        <taxon>Gigasporaceae</taxon>
        <taxon>Gigaspora</taxon>
    </lineage>
</organism>
<evidence type="ECO:0000256" key="5">
    <source>
        <dbReference type="SAM" id="SignalP"/>
    </source>
</evidence>
<comment type="caution">
    <text evidence="7">The sequence shown here is derived from an EMBL/GenBank/DDBJ whole genome shotgun (WGS) entry which is preliminary data.</text>
</comment>
<gene>
    <name evidence="7" type="ORF">F8M41_018571</name>
</gene>
<dbReference type="GO" id="GO:0071949">
    <property type="term" value="F:FAD binding"/>
    <property type="evidence" value="ECO:0007669"/>
    <property type="project" value="InterPro"/>
</dbReference>
<evidence type="ECO:0000256" key="2">
    <source>
        <dbReference type="ARBA" id="ARBA00022729"/>
    </source>
</evidence>
<feature type="signal peptide" evidence="5">
    <location>
        <begin position="1"/>
        <end position="17"/>
    </location>
</feature>
<dbReference type="Gene3D" id="3.40.462.20">
    <property type="match status" value="1"/>
</dbReference>
<name>A0A8H4ALB8_GIGMA</name>
<reference evidence="7 8" key="1">
    <citation type="journal article" date="2019" name="Environ. Microbiol.">
        <title>At the nexus of three kingdoms: the genome of the mycorrhizal fungus Gigaspora margarita provides insights into plant, endobacterial and fungal interactions.</title>
        <authorList>
            <person name="Venice F."/>
            <person name="Ghignone S."/>
            <person name="Salvioli di Fossalunga A."/>
            <person name="Amselem J."/>
            <person name="Novero M."/>
            <person name="Xianan X."/>
            <person name="Sedzielewska Toro K."/>
            <person name="Morin E."/>
            <person name="Lipzen A."/>
            <person name="Grigoriev I.V."/>
            <person name="Henrissat B."/>
            <person name="Martin F.M."/>
            <person name="Bonfante P."/>
        </authorList>
    </citation>
    <scope>NUCLEOTIDE SEQUENCE [LARGE SCALE GENOMIC DNA]</scope>
    <source>
        <strain evidence="7 8">BEG34</strain>
    </source>
</reference>
<keyword evidence="3" id="KW-0560">Oxidoreductase</keyword>
<evidence type="ECO:0000313" key="7">
    <source>
        <dbReference type="EMBL" id="KAF0509601.1"/>
    </source>
</evidence>
<evidence type="ECO:0000256" key="4">
    <source>
        <dbReference type="ARBA" id="ARBA00023180"/>
    </source>
</evidence>
<evidence type="ECO:0000313" key="8">
    <source>
        <dbReference type="Proteomes" id="UP000439903"/>
    </source>
</evidence>
<dbReference type="PROSITE" id="PS00862">
    <property type="entry name" value="OX2_COVAL_FAD"/>
    <property type="match status" value="1"/>
</dbReference>
<sequence>MFSYLYIIYFFIITIHASSYFSKCPEEDSLRECLDQYHIKGLINFRDNVMAYNNDINFEFNKRIIHFPVAFVHPIDEIDVQSAVKCAIKLNFPITARSGGHSPEGYGLGDKDCYLVVDLRTLNKTTVSITSQTAIVGTGNTLGSLYKELQQYIFAFPAGDSPSVGVGGHMPGGGIGFLNRKFGISSDNILDAQIVLANGTVVYNSKKYPELLWAIRGAGNAGYGIITSLTIKIYPIQKIISSVQLEYDFDHIPSIFSAINQLGSNLHQNLTFTIDFVASQTVVRGIYLGSASELQSCIQEFIKLSRPKRVSYIENDFYNLIINNQEKNDNSKRNKTSEVFKLKSFFINSSGLSYEGIKYWMRFAKSFKCPITTSIVLLGGGRVNEIRRNETAFVHRGFLYLLELVVTLQSEICIQELEIFSKNFQQNYTNFESYQNYVDRNLDNWQCRYYGKNFEKLVEIKQKYDPYNLFHWNQSIPTNTNISCNDIDTTG</sequence>
<dbReference type="Pfam" id="PF08031">
    <property type="entry name" value="BBE"/>
    <property type="match status" value="1"/>
</dbReference>
<dbReference type="Proteomes" id="UP000439903">
    <property type="component" value="Unassembled WGS sequence"/>
</dbReference>
<dbReference type="SUPFAM" id="SSF56176">
    <property type="entry name" value="FAD-binding/transporter-associated domain-like"/>
    <property type="match status" value="1"/>
</dbReference>
<dbReference type="OrthoDB" id="415825at2759"/>
<dbReference type="GO" id="GO:0016491">
    <property type="term" value="F:oxidoreductase activity"/>
    <property type="evidence" value="ECO:0007669"/>
    <property type="project" value="UniProtKB-KW"/>
</dbReference>
<proteinExistence type="inferred from homology"/>
<keyword evidence="2 5" id="KW-0732">Signal</keyword>
<keyword evidence="8" id="KW-1185">Reference proteome</keyword>